<evidence type="ECO:0000256" key="7">
    <source>
        <dbReference type="RuleBase" id="RU363032"/>
    </source>
</evidence>
<dbReference type="PANTHER" id="PTHR30465:SF0">
    <property type="entry name" value="OLIGOPEPTIDE TRANSPORT SYSTEM PERMEASE PROTEIN APPB"/>
    <property type="match status" value="1"/>
</dbReference>
<sequence>MKASSNSVNYKNKNYKLFNNYVDFKTITRANTSKKNWFLAFFDSVYWKILWKIIKIMLEFIAIAWVVITITFFLINSIPGSSFSNPGASEAARKAIEAKYGLNLPIGERYLLYLKNILRGDFGISFTVQPDVPINDFIWHRFFISFVIGIFSVFLTVFIGIPIGVWVGKNPGGLLDQVSTIVVSVFSSIPSLVFALLLVLIGRELNIPYTFDIKNFATYILPGLALSLGSIIVYIKYIRTEMNRELNSMHAKFASLKGMKRRVFVWRHALKPSLFPIATFFPAVIFGSFIGSLFVEQIFQIAGSGGALISAITSKDYNVILFLVVMFSLLTILSFTFRDILYEAIDPRVRRRGR</sequence>
<evidence type="ECO:0000256" key="2">
    <source>
        <dbReference type="ARBA" id="ARBA00022448"/>
    </source>
</evidence>
<feature type="transmembrane region" description="Helical" evidence="7">
    <location>
        <begin position="319"/>
        <end position="341"/>
    </location>
</feature>
<keyword evidence="5 7" id="KW-1133">Transmembrane helix</keyword>
<feature type="transmembrane region" description="Helical" evidence="7">
    <location>
        <begin position="216"/>
        <end position="235"/>
    </location>
</feature>
<dbReference type="GO" id="GO:0055085">
    <property type="term" value="P:transmembrane transport"/>
    <property type="evidence" value="ECO:0007669"/>
    <property type="project" value="InterPro"/>
</dbReference>
<dbReference type="CDD" id="cd06261">
    <property type="entry name" value="TM_PBP2"/>
    <property type="match status" value="1"/>
</dbReference>
<dbReference type="PROSITE" id="PS50928">
    <property type="entry name" value="ABC_TM1"/>
    <property type="match status" value="1"/>
</dbReference>
<dbReference type="AlphaFoldDB" id="A0A084EX35"/>
<evidence type="ECO:0000256" key="5">
    <source>
        <dbReference type="ARBA" id="ARBA00022989"/>
    </source>
</evidence>
<feature type="transmembrane region" description="Helical" evidence="7">
    <location>
        <begin position="180"/>
        <end position="201"/>
    </location>
</feature>
<feature type="transmembrane region" description="Helical" evidence="7">
    <location>
        <begin position="56"/>
        <end position="75"/>
    </location>
</feature>
<protein>
    <submittedName>
        <fullName evidence="9">Oligopeptide ABC transporter, permease protein</fullName>
    </submittedName>
</protein>
<evidence type="ECO:0000256" key="3">
    <source>
        <dbReference type="ARBA" id="ARBA00022475"/>
    </source>
</evidence>
<dbReference type="Pfam" id="PF00528">
    <property type="entry name" value="BPD_transp_1"/>
    <property type="match status" value="1"/>
</dbReference>
<comment type="caution">
    <text evidence="9">The sequence shown here is derived from an EMBL/GenBank/DDBJ whole genome shotgun (WGS) entry which is preliminary data.</text>
</comment>
<dbReference type="InterPro" id="IPR035906">
    <property type="entry name" value="MetI-like_sf"/>
</dbReference>
<reference evidence="9 10" key="1">
    <citation type="submission" date="2014-02" db="EMBL/GenBank/DDBJ databases">
        <title>Genome sequence of Ureaplasma diversum strain 246.</title>
        <authorList>
            <person name="Sirand-Pugnet P."/>
            <person name="Breton M."/>
            <person name="Dordet-Frisoni E."/>
            <person name="Baranowski E."/>
            <person name="Barre A."/>
            <person name="Couture C."/>
            <person name="Dupuy V."/>
            <person name="Gaurivaud P."/>
            <person name="Jacob D."/>
            <person name="Lemaitre C."/>
            <person name="Manso-Silvan L."/>
            <person name="Nikolski M."/>
            <person name="Nouvel L.-X."/>
            <person name="Poumarat F."/>
            <person name="Tardy F."/>
            <person name="Thebault P."/>
            <person name="Theil S."/>
            <person name="Citti C."/>
            <person name="Thiaucourt F."/>
            <person name="Blanchard A."/>
        </authorList>
    </citation>
    <scope>NUCLEOTIDE SEQUENCE [LARGE SCALE GENOMIC DNA]</scope>
    <source>
        <strain evidence="9 10">NCTC 246</strain>
    </source>
</reference>
<dbReference type="Proteomes" id="UP000028537">
    <property type="component" value="Unassembled WGS sequence"/>
</dbReference>
<accession>A0A084EX35</accession>
<keyword evidence="6 7" id="KW-0472">Membrane</keyword>
<keyword evidence="3" id="KW-1003">Cell membrane</keyword>
<comment type="subcellular location">
    <subcellularLocation>
        <location evidence="1 7">Cell membrane</location>
        <topology evidence="1 7">Multi-pass membrane protein</topology>
    </subcellularLocation>
</comment>
<evidence type="ECO:0000259" key="8">
    <source>
        <dbReference type="PROSITE" id="PS50928"/>
    </source>
</evidence>
<evidence type="ECO:0000256" key="1">
    <source>
        <dbReference type="ARBA" id="ARBA00004651"/>
    </source>
</evidence>
<dbReference type="SUPFAM" id="SSF161098">
    <property type="entry name" value="MetI-like"/>
    <property type="match status" value="1"/>
</dbReference>
<dbReference type="eggNOG" id="COG0601">
    <property type="taxonomic scope" value="Bacteria"/>
</dbReference>
<organism evidence="9 10">
    <name type="scientific">Ureaplasma diversum NCTC 246</name>
    <dbReference type="NCBI Taxonomy" id="1188241"/>
    <lineage>
        <taxon>Bacteria</taxon>
        <taxon>Bacillati</taxon>
        <taxon>Mycoplasmatota</taxon>
        <taxon>Mycoplasmoidales</taxon>
        <taxon>Mycoplasmoidaceae</taxon>
        <taxon>Ureaplasma</taxon>
    </lineage>
</organism>
<evidence type="ECO:0000256" key="6">
    <source>
        <dbReference type="ARBA" id="ARBA00023136"/>
    </source>
</evidence>
<keyword evidence="2 7" id="KW-0813">Transport</keyword>
<comment type="similarity">
    <text evidence="7">Belongs to the binding-protein-dependent transport system permease family.</text>
</comment>
<feature type="domain" description="ABC transmembrane type-1" evidence="8">
    <location>
        <begin position="142"/>
        <end position="338"/>
    </location>
</feature>
<dbReference type="OrthoDB" id="9773221at2"/>
<proteinExistence type="inferred from homology"/>
<keyword evidence="4 7" id="KW-0812">Transmembrane</keyword>
<keyword evidence="10" id="KW-1185">Reference proteome</keyword>
<dbReference type="GO" id="GO:0005886">
    <property type="term" value="C:plasma membrane"/>
    <property type="evidence" value="ECO:0007669"/>
    <property type="project" value="UniProtKB-SubCell"/>
</dbReference>
<evidence type="ECO:0000256" key="4">
    <source>
        <dbReference type="ARBA" id="ARBA00022692"/>
    </source>
</evidence>
<dbReference type="Gene3D" id="1.10.3720.10">
    <property type="entry name" value="MetI-like"/>
    <property type="match status" value="1"/>
</dbReference>
<feature type="transmembrane region" description="Helical" evidence="7">
    <location>
        <begin position="274"/>
        <end position="299"/>
    </location>
</feature>
<dbReference type="PANTHER" id="PTHR30465">
    <property type="entry name" value="INNER MEMBRANE ABC TRANSPORTER"/>
    <property type="match status" value="1"/>
</dbReference>
<feature type="transmembrane region" description="Helical" evidence="7">
    <location>
        <begin position="142"/>
        <end position="168"/>
    </location>
</feature>
<dbReference type="RefSeq" id="WP_038103264.1">
    <property type="nucleotide sequence ID" value="NZ_JFDP01000071.1"/>
</dbReference>
<dbReference type="EMBL" id="JFDP01000071">
    <property type="protein sequence ID" value="KEZ22527.1"/>
    <property type="molecule type" value="Genomic_DNA"/>
</dbReference>
<name>A0A084EX35_9BACT</name>
<evidence type="ECO:0000313" key="9">
    <source>
        <dbReference type="EMBL" id="KEZ22527.1"/>
    </source>
</evidence>
<evidence type="ECO:0000313" key="10">
    <source>
        <dbReference type="Proteomes" id="UP000028537"/>
    </source>
</evidence>
<dbReference type="InterPro" id="IPR000515">
    <property type="entry name" value="MetI-like"/>
</dbReference>
<gene>
    <name evidence="9" type="primary">oppB-2</name>
    <name evidence="9" type="ORF">UDIV_5870</name>
</gene>